<reference evidence="1 2" key="1">
    <citation type="journal article" date="2017" name="Nat. Microbiol.">
        <title>Natural product diversity associated with the nematode symbionts Photorhabdus and Xenorhabdus.</title>
        <authorList>
            <person name="Tobias N.J."/>
            <person name="Wolff H."/>
            <person name="Djahanschiri B."/>
            <person name="Grundmann F."/>
            <person name="Kronenwerth M."/>
            <person name="Shi Y.M."/>
            <person name="Simonyi S."/>
            <person name="Grun P."/>
            <person name="Shapiro-Ilan D."/>
            <person name="Pidot S.J."/>
            <person name="Stinear T.P."/>
            <person name="Ebersberger I."/>
            <person name="Bode H.B."/>
        </authorList>
    </citation>
    <scope>NUCLEOTIDE SEQUENCE [LARGE SCALE GENOMIC DNA]</scope>
    <source>
        <strain evidence="1 2">DSM 17907</strain>
    </source>
</reference>
<keyword evidence="2" id="KW-1185">Reference proteome</keyword>
<dbReference type="SUPFAM" id="SSF53448">
    <property type="entry name" value="Nucleotide-diphospho-sugar transferases"/>
    <property type="match status" value="1"/>
</dbReference>
<name>A0A2D0LEJ1_9GAMM</name>
<protein>
    <submittedName>
        <fullName evidence="1">Subversion of eukaryotic traffic protein A</fullName>
    </submittedName>
</protein>
<dbReference type="InterPro" id="IPR029044">
    <property type="entry name" value="Nucleotide-diphossugar_trans"/>
</dbReference>
<evidence type="ECO:0000313" key="2">
    <source>
        <dbReference type="Proteomes" id="UP000221101"/>
    </source>
</evidence>
<dbReference type="AlphaFoldDB" id="A0A2D0LEJ1"/>
<dbReference type="EMBL" id="NJCX01000007">
    <property type="protein sequence ID" value="PHM74015.1"/>
    <property type="molecule type" value="Genomic_DNA"/>
</dbReference>
<sequence length="108" mass="12488">MNIPRKIHYFWTGNEISERNLRNIITVKSENPSFEVNLWVNNKVLISNTLSETKSRVKNNAKGGNVYPLALINLLRMRDKTYRCIDFIQSCLRTSLGFGCTLCHDLVQ</sequence>
<dbReference type="Gene3D" id="3.90.550.20">
    <property type="match status" value="1"/>
</dbReference>
<comment type="caution">
    <text evidence="1">The sequence shown here is derived from an EMBL/GenBank/DDBJ whole genome shotgun (WGS) entry which is preliminary data.</text>
</comment>
<proteinExistence type="predicted"/>
<gene>
    <name evidence="1" type="primary">setA</name>
    <name evidence="1" type="ORF">Xkoz_01222</name>
</gene>
<organism evidence="1 2">
    <name type="scientific">Xenorhabdus kozodoii</name>
    <dbReference type="NCBI Taxonomy" id="351676"/>
    <lineage>
        <taxon>Bacteria</taxon>
        <taxon>Pseudomonadati</taxon>
        <taxon>Pseudomonadota</taxon>
        <taxon>Gammaproteobacteria</taxon>
        <taxon>Enterobacterales</taxon>
        <taxon>Morganellaceae</taxon>
        <taxon>Xenorhabdus</taxon>
    </lineage>
</organism>
<dbReference type="Proteomes" id="UP000221101">
    <property type="component" value="Unassembled WGS sequence"/>
</dbReference>
<evidence type="ECO:0000313" key="1">
    <source>
        <dbReference type="EMBL" id="PHM74015.1"/>
    </source>
</evidence>
<accession>A0A2D0LEJ1</accession>